<dbReference type="InterPro" id="IPR008972">
    <property type="entry name" value="Cupredoxin"/>
</dbReference>
<name>A0A151SLM9_CAJCA</name>
<feature type="region of interest" description="Disordered" evidence="6">
    <location>
        <begin position="126"/>
        <end position="173"/>
    </location>
</feature>
<keyword evidence="7" id="KW-0732">Signal</keyword>
<evidence type="ECO:0000256" key="1">
    <source>
        <dbReference type="ARBA" id="ARBA00022448"/>
    </source>
</evidence>
<dbReference type="FunFam" id="2.60.40.420:FF:000003">
    <property type="entry name" value="Blue copper"/>
    <property type="match status" value="1"/>
</dbReference>
<dbReference type="Gene3D" id="2.60.40.420">
    <property type="entry name" value="Cupredoxins - blue copper proteins"/>
    <property type="match status" value="1"/>
</dbReference>
<dbReference type="Gramene" id="C.cajan_01895.t">
    <property type="protein sequence ID" value="C.cajan_01895.t"/>
    <property type="gene ID" value="C.cajan_01895"/>
</dbReference>
<dbReference type="InterPro" id="IPR003245">
    <property type="entry name" value="Phytocyanin_dom"/>
</dbReference>
<organism evidence="9 10">
    <name type="scientific">Cajanus cajan</name>
    <name type="common">Pigeon pea</name>
    <name type="synonym">Cajanus indicus</name>
    <dbReference type="NCBI Taxonomy" id="3821"/>
    <lineage>
        <taxon>Eukaryota</taxon>
        <taxon>Viridiplantae</taxon>
        <taxon>Streptophyta</taxon>
        <taxon>Embryophyta</taxon>
        <taxon>Tracheophyta</taxon>
        <taxon>Spermatophyta</taxon>
        <taxon>Magnoliopsida</taxon>
        <taxon>eudicotyledons</taxon>
        <taxon>Gunneridae</taxon>
        <taxon>Pentapetalae</taxon>
        <taxon>rosids</taxon>
        <taxon>fabids</taxon>
        <taxon>Fabales</taxon>
        <taxon>Fabaceae</taxon>
        <taxon>Papilionoideae</taxon>
        <taxon>50 kb inversion clade</taxon>
        <taxon>NPAAA clade</taxon>
        <taxon>indigoferoid/millettioid clade</taxon>
        <taxon>Phaseoleae</taxon>
        <taxon>Cajanus</taxon>
    </lineage>
</organism>
<dbReference type="CDD" id="cd13920">
    <property type="entry name" value="Stellacyanin"/>
    <property type="match status" value="1"/>
</dbReference>
<dbReference type="PROSITE" id="PS51485">
    <property type="entry name" value="PHYTOCYANIN"/>
    <property type="match status" value="1"/>
</dbReference>
<dbReference type="OMA" id="NFESGSH"/>
<gene>
    <name evidence="9" type="ORF">KK1_001944</name>
</gene>
<proteinExistence type="predicted"/>
<dbReference type="Pfam" id="PF02298">
    <property type="entry name" value="Cu_bind_like"/>
    <property type="match status" value="1"/>
</dbReference>
<keyword evidence="2" id="KW-0479">Metal-binding</keyword>
<dbReference type="AlphaFoldDB" id="A0A151SLM9"/>
<dbReference type="PANTHER" id="PTHR33021:SF546">
    <property type="entry name" value="PLASTOCYANIN-LIKE DOMAIN PROTEIN"/>
    <property type="match status" value="1"/>
</dbReference>
<dbReference type="InterPro" id="IPR039391">
    <property type="entry name" value="Phytocyanin-like"/>
</dbReference>
<evidence type="ECO:0000256" key="3">
    <source>
        <dbReference type="ARBA" id="ARBA00022982"/>
    </source>
</evidence>
<reference evidence="9 10" key="1">
    <citation type="journal article" date="2012" name="Nat. Biotechnol.">
        <title>Draft genome sequence of pigeonpea (Cajanus cajan), an orphan legume crop of resource-poor farmers.</title>
        <authorList>
            <person name="Varshney R.K."/>
            <person name="Chen W."/>
            <person name="Li Y."/>
            <person name="Bharti A.K."/>
            <person name="Saxena R.K."/>
            <person name="Schlueter J.A."/>
            <person name="Donoghue M.T."/>
            <person name="Azam S."/>
            <person name="Fan G."/>
            <person name="Whaley A.M."/>
            <person name="Farmer A.D."/>
            <person name="Sheridan J."/>
            <person name="Iwata A."/>
            <person name="Tuteja R."/>
            <person name="Penmetsa R.V."/>
            <person name="Wu W."/>
            <person name="Upadhyaya H.D."/>
            <person name="Yang S.P."/>
            <person name="Shah T."/>
            <person name="Saxena K.B."/>
            <person name="Michael T."/>
            <person name="McCombie W.R."/>
            <person name="Yang B."/>
            <person name="Zhang G."/>
            <person name="Yang H."/>
            <person name="Wang J."/>
            <person name="Spillane C."/>
            <person name="Cook D.R."/>
            <person name="May G.D."/>
            <person name="Xu X."/>
            <person name="Jackson S.A."/>
        </authorList>
    </citation>
    <scope>NUCLEOTIDE SEQUENCE [LARGE SCALE GENOMIC DNA]</scope>
    <source>
        <strain evidence="10">cv. Asha</strain>
    </source>
</reference>
<evidence type="ECO:0000256" key="7">
    <source>
        <dbReference type="SAM" id="SignalP"/>
    </source>
</evidence>
<dbReference type="PANTHER" id="PTHR33021">
    <property type="entry name" value="BLUE COPPER PROTEIN"/>
    <property type="match status" value="1"/>
</dbReference>
<dbReference type="Proteomes" id="UP000075243">
    <property type="component" value="Chromosome 11"/>
</dbReference>
<dbReference type="EMBL" id="CM003613">
    <property type="protein sequence ID" value="KYP55720.1"/>
    <property type="molecule type" value="Genomic_DNA"/>
</dbReference>
<evidence type="ECO:0000259" key="8">
    <source>
        <dbReference type="PROSITE" id="PS51485"/>
    </source>
</evidence>
<keyword evidence="5" id="KW-0325">Glycoprotein</keyword>
<keyword evidence="3" id="KW-0249">Electron transport</keyword>
<protein>
    <submittedName>
        <fullName evidence="9">Blue copper protein</fullName>
    </submittedName>
</protein>
<feature type="domain" description="Phytocyanin" evidence="8">
    <location>
        <begin position="26"/>
        <end position="130"/>
    </location>
</feature>
<dbReference type="GO" id="GO:0009055">
    <property type="term" value="F:electron transfer activity"/>
    <property type="evidence" value="ECO:0007669"/>
    <property type="project" value="InterPro"/>
</dbReference>
<dbReference type="GO" id="GO:0046872">
    <property type="term" value="F:metal ion binding"/>
    <property type="evidence" value="ECO:0007669"/>
    <property type="project" value="UniProtKB-KW"/>
</dbReference>
<sequence length="196" mass="20721">MVQLRNVAIVVAVVAAAVLQQSTKAEDYEVGGSTGWTSFPPGGDSFYSKWAENFTFKVKDTLVFNFESGSHSVVELSKANYEKCEVDKSIKGYNSGPARVRLDRSGEFYFSCSFSGHCSSGQKLSIKVTGSGSSSPPTPKNAPAEAPSSSASNEGDPSFQTHPAATAPPPQGSATSLTAPFSLFLITIAINFLSQF</sequence>
<keyword evidence="4" id="KW-0186">Copper</keyword>
<keyword evidence="10" id="KW-1185">Reference proteome</keyword>
<dbReference type="STRING" id="3821.A0A151SLM9"/>
<feature type="signal peptide" evidence="7">
    <location>
        <begin position="1"/>
        <end position="25"/>
    </location>
</feature>
<accession>A0A151SLM9</accession>
<evidence type="ECO:0000313" key="10">
    <source>
        <dbReference type="Proteomes" id="UP000075243"/>
    </source>
</evidence>
<evidence type="ECO:0000256" key="6">
    <source>
        <dbReference type="SAM" id="MobiDB-lite"/>
    </source>
</evidence>
<evidence type="ECO:0000256" key="5">
    <source>
        <dbReference type="ARBA" id="ARBA00023180"/>
    </source>
</evidence>
<keyword evidence="1" id="KW-0813">Transport</keyword>
<dbReference type="SUPFAM" id="SSF49503">
    <property type="entry name" value="Cupredoxins"/>
    <property type="match status" value="1"/>
</dbReference>
<feature type="compositionally biased region" description="Low complexity" evidence="6">
    <location>
        <begin position="129"/>
        <end position="154"/>
    </location>
</feature>
<dbReference type="GO" id="GO:0005886">
    <property type="term" value="C:plasma membrane"/>
    <property type="evidence" value="ECO:0007669"/>
    <property type="project" value="TreeGrafter"/>
</dbReference>
<evidence type="ECO:0000256" key="4">
    <source>
        <dbReference type="ARBA" id="ARBA00023008"/>
    </source>
</evidence>
<feature type="chain" id="PRO_5007588606" evidence="7">
    <location>
        <begin position="26"/>
        <end position="196"/>
    </location>
</feature>
<evidence type="ECO:0000313" key="9">
    <source>
        <dbReference type="EMBL" id="KYP55720.1"/>
    </source>
</evidence>
<evidence type="ECO:0000256" key="2">
    <source>
        <dbReference type="ARBA" id="ARBA00022723"/>
    </source>
</evidence>